<evidence type="ECO:0000256" key="6">
    <source>
        <dbReference type="SAM" id="Phobius"/>
    </source>
</evidence>
<feature type="transmembrane region" description="Helical" evidence="6">
    <location>
        <begin position="117"/>
        <end position="137"/>
    </location>
</feature>
<evidence type="ECO:0000256" key="3">
    <source>
        <dbReference type="ARBA" id="ARBA00022692"/>
    </source>
</evidence>
<evidence type="ECO:0000256" key="1">
    <source>
        <dbReference type="ARBA" id="ARBA00004651"/>
    </source>
</evidence>
<feature type="transmembrane region" description="Helical" evidence="6">
    <location>
        <begin position="157"/>
        <end position="176"/>
    </location>
</feature>
<comment type="caution">
    <text evidence="8">The sequence shown here is derived from an EMBL/GenBank/DDBJ whole genome shotgun (WGS) entry which is preliminary data.</text>
</comment>
<name>A0A1E3A6E2_9FIRM</name>
<protein>
    <submittedName>
        <fullName evidence="8">Bacitracin export permease protein BceB</fullName>
    </submittedName>
</protein>
<dbReference type="PANTHER" id="PTHR46795:SF3">
    <property type="entry name" value="ABC TRANSPORTER PERMEASE"/>
    <property type="match status" value="1"/>
</dbReference>
<keyword evidence="3 6" id="KW-0812">Transmembrane</keyword>
<feature type="transmembrane region" description="Helical" evidence="6">
    <location>
        <begin position="235"/>
        <end position="253"/>
    </location>
</feature>
<feature type="transmembrane region" description="Helical" evidence="6">
    <location>
        <begin position="289"/>
        <end position="313"/>
    </location>
</feature>
<dbReference type="Proteomes" id="UP000094067">
    <property type="component" value="Unassembled WGS sequence"/>
</dbReference>
<dbReference type="GO" id="GO:0005886">
    <property type="term" value="C:plasma membrane"/>
    <property type="evidence" value="ECO:0007669"/>
    <property type="project" value="UniProtKB-SubCell"/>
</dbReference>
<proteinExistence type="predicted"/>
<keyword evidence="5 6" id="KW-0472">Membrane</keyword>
<sequence>MFFDLVSRNSRRSRKENGLFFASLLISVIAFYIILSLSQQDVIKFLMKMESDAVKKLVGMIPLFYGMTLIILFFLVYFASKYQLERRRHEFGMYLMLGMRRSRLFLLLLAEDVRSSVFVLAIGLPSAVLLSELISLVTARLAGLGIIGHRLNISLTAILWTAIGFALIKLAAFMILSRRIAGEEIGDLLTEPPNGTKKELPSAVYALALLTGIILLAAAYAMAICGFSWNRVSHMGLTLLSGFTGTMLFFFGLRSSLGLLADRTGRMEKLHAFTFRQLQENVIHRSHSLAISSLLILAALCCFGAGVAIAQFYKDSEQHVLDYTFPCAEDPSGIREKLSTAGFSDEFDSLFEMKVGHINPAEDYAAAFSMSSVLKELESLPDSQDKAILLNNLSYDQAPYLIALSGYNRLLAVSGLPEITLSNDEAAVYMDTGFTDFNKLAILNEILSGRPEVRIADKAFHLTGSIHTVNLVVDRSITLSFALIVPDEVFERMTDGNYTVYLDAVLSQESLKGQSLLEAVSETNDRLTRAGIPYESYLQNIGRQLFYVVSASYITIYLAIIFMIVANTVLGVQFLTQQQKNRRRYKTLIRLGAPYEALCHSAGKQIRWFFGIPIAMAAVSSLFGVKSLFAGLLPSRSQPHIFTLMWISLAMILLLAIVEYIYMTAVKRMSFLYLLTLMVPEREE</sequence>
<dbReference type="PATRIC" id="fig|1432052.4.peg.5725"/>
<evidence type="ECO:0000256" key="2">
    <source>
        <dbReference type="ARBA" id="ARBA00022475"/>
    </source>
</evidence>
<feature type="transmembrane region" description="Helical" evidence="6">
    <location>
        <begin position="545"/>
        <end position="576"/>
    </location>
</feature>
<dbReference type="EMBL" id="MCGH01000003">
    <property type="protein sequence ID" value="ODM04344.1"/>
    <property type="molecule type" value="Genomic_DNA"/>
</dbReference>
<keyword evidence="2" id="KW-1003">Cell membrane</keyword>
<organism evidence="8 9">
    <name type="scientific">Eisenbergiella tayi</name>
    <dbReference type="NCBI Taxonomy" id="1432052"/>
    <lineage>
        <taxon>Bacteria</taxon>
        <taxon>Bacillati</taxon>
        <taxon>Bacillota</taxon>
        <taxon>Clostridia</taxon>
        <taxon>Lachnospirales</taxon>
        <taxon>Lachnospiraceae</taxon>
        <taxon>Eisenbergiella</taxon>
    </lineage>
</organism>
<dbReference type="PANTHER" id="PTHR46795">
    <property type="entry name" value="ABC TRANSPORTER PERMEASE-RELATED-RELATED"/>
    <property type="match status" value="1"/>
</dbReference>
<accession>A0A1E3A6E2</accession>
<dbReference type="Pfam" id="PF02687">
    <property type="entry name" value="FtsX"/>
    <property type="match status" value="1"/>
</dbReference>
<dbReference type="InterPro" id="IPR052536">
    <property type="entry name" value="ABC-4_Integral_Memb_Prot"/>
</dbReference>
<evidence type="ECO:0000313" key="8">
    <source>
        <dbReference type="EMBL" id="ODM04344.1"/>
    </source>
</evidence>
<feature type="domain" description="ABC3 transporter permease C-terminal" evidence="7">
    <location>
        <begin position="63"/>
        <end position="184"/>
    </location>
</feature>
<feature type="transmembrane region" description="Helical" evidence="6">
    <location>
        <begin position="20"/>
        <end position="37"/>
    </location>
</feature>
<evidence type="ECO:0000259" key="7">
    <source>
        <dbReference type="Pfam" id="PF02687"/>
    </source>
</evidence>
<feature type="transmembrane region" description="Helical" evidence="6">
    <location>
        <begin position="57"/>
        <end position="79"/>
    </location>
</feature>
<dbReference type="AlphaFoldDB" id="A0A1E3A6E2"/>
<comment type="subcellular location">
    <subcellularLocation>
        <location evidence="1">Cell membrane</location>
        <topology evidence="1">Multi-pass membrane protein</topology>
    </subcellularLocation>
</comment>
<evidence type="ECO:0000313" key="9">
    <source>
        <dbReference type="Proteomes" id="UP000094067"/>
    </source>
</evidence>
<reference evidence="8 9" key="1">
    <citation type="submission" date="2016-07" db="EMBL/GenBank/DDBJ databases">
        <title>Characterization of isolates of Eisenbergiella tayi derived from blood cultures, using whole genome sequencing.</title>
        <authorList>
            <person name="Burdz T."/>
            <person name="Wiebe D."/>
            <person name="Huynh C."/>
            <person name="Bernard K."/>
        </authorList>
    </citation>
    <scope>NUCLEOTIDE SEQUENCE [LARGE SCALE GENOMIC DNA]</scope>
    <source>
        <strain evidence="8 9">NML 110608</strain>
    </source>
</reference>
<evidence type="ECO:0000256" key="5">
    <source>
        <dbReference type="ARBA" id="ARBA00023136"/>
    </source>
</evidence>
<feature type="transmembrane region" description="Helical" evidence="6">
    <location>
        <begin position="204"/>
        <end position="229"/>
    </location>
</feature>
<dbReference type="InterPro" id="IPR003838">
    <property type="entry name" value="ABC3_permease_C"/>
</dbReference>
<feature type="transmembrane region" description="Helical" evidence="6">
    <location>
        <begin position="608"/>
        <end position="629"/>
    </location>
</feature>
<keyword evidence="4 6" id="KW-1133">Transmembrane helix</keyword>
<gene>
    <name evidence="8" type="primary">bceB_5</name>
    <name evidence="8" type="ORF">BEI61_05151</name>
</gene>
<feature type="transmembrane region" description="Helical" evidence="6">
    <location>
        <begin position="641"/>
        <end position="662"/>
    </location>
</feature>
<evidence type="ECO:0000256" key="4">
    <source>
        <dbReference type="ARBA" id="ARBA00022989"/>
    </source>
</evidence>
<dbReference type="RefSeq" id="WP_069154515.1">
    <property type="nucleotide sequence ID" value="NZ_MCGH01000003.1"/>
</dbReference>